<dbReference type="SUPFAM" id="SSF55174">
    <property type="entry name" value="Alpha-L RNA-binding motif"/>
    <property type="match status" value="1"/>
</dbReference>
<accession>A0AAE9YN18</accession>
<dbReference type="InterPro" id="IPR036986">
    <property type="entry name" value="S4_RNA-bd_sf"/>
</dbReference>
<dbReference type="EMBL" id="CP059735">
    <property type="protein sequence ID" value="WDD97139.1"/>
    <property type="molecule type" value="Genomic_DNA"/>
</dbReference>
<gene>
    <name evidence="3" type="ORF">SG35_017490</name>
</gene>
<protein>
    <submittedName>
        <fullName evidence="3">RNA-binding S4 domain-containing protein</fullName>
    </submittedName>
</protein>
<evidence type="ECO:0000313" key="3">
    <source>
        <dbReference type="EMBL" id="WDD97139.1"/>
    </source>
</evidence>
<keyword evidence="4" id="KW-1185">Reference proteome</keyword>
<dbReference type="Pfam" id="PF13275">
    <property type="entry name" value="S4_2"/>
    <property type="match status" value="1"/>
</dbReference>
<dbReference type="GO" id="GO:0003723">
    <property type="term" value="F:RNA binding"/>
    <property type="evidence" value="ECO:0007669"/>
    <property type="project" value="UniProtKB-KW"/>
</dbReference>
<keyword evidence="1" id="KW-0694">RNA-binding</keyword>
<dbReference type="Proteomes" id="UP000032568">
    <property type="component" value="Chromosome"/>
</dbReference>
<sequence>MQEDIEYQVVEITEQPIALCQLLKIANMVGGGGEAKIVISEGYVLLNNEVEYQKRKKVFDGDIVEFNGDAIQIRLVEQEEPAPATDMPPPRSKKAKQAQQKPSTKKKAAKKPPEPEASQGKRRPISF</sequence>
<reference evidence="3 4" key="2">
    <citation type="journal article" date="2022" name="Mar. Drugs">
        <title>Bioassay-Guided Fractionation Leads to the Detection of Cholic Acid Generated by the Rare Thalassomonas sp.</title>
        <authorList>
            <person name="Pheiffer F."/>
            <person name="Schneider Y.K."/>
            <person name="Hansen E.H."/>
            <person name="Andersen J.H."/>
            <person name="Isaksson J."/>
            <person name="Busche T."/>
            <person name="R C."/>
            <person name="Kalinowski J."/>
            <person name="Zyl L.V."/>
            <person name="Trindade M."/>
        </authorList>
    </citation>
    <scope>NUCLEOTIDE SEQUENCE [LARGE SCALE GENOMIC DNA]</scope>
    <source>
        <strain evidence="3 4">A5K-106</strain>
    </source>
</reference>
<dbReference type="RefSeq" id="WP_044831752.1">
    <property type="nucleotide sequence ID" value="NZ_CP059735.1"/>
</dbReference>
<dbReference type="AlphaFoldDB" id="A0AAE9YN18"/>
<evidence type="ECO:0000256" key="1">
    <source>
        <dbReference type="PROSITE-ProRule" id="PRU00182"/>
    </source>
</evidence>
<name>A0AAE9YN18_9GAMM</name>
<dbReference type="Gene3D" id="3.10.290.10">
    <property type="entry name" value="RNA-binding S4 domain"/>
    <property type="match status" value="1"/>
</dbReference>
<organism evidence="3 4">
    <name type="scientific">Thalassomonas actiniarum</name>
    <dbReference type="NCBI Taxonomy" id="485447"/>
    <lineage>
        <taxon>Bacteria</taxon>
        <taxon>Pseudomonadati</taxon>
        <taxon>Pseudomonadota</taxon>
        <taxon>Gammaproteobacteria</taxon>
        <taxon>Alteromonadales</taxon>
        <taxon>Colwelliaceae</taxon>
        <taxon>Thalassomonas</taxon>
    </lineage>
</organism>
<evidence type="ECO:0000313" key="4">
    <source>
        <dbReference type="Proteomes" id="UP000032568"/>
    </source>
</evidence>
<dbReference type="KEGG" id="tact:SG35_017490"/>
<dbReference type="PROSITE" id="PS50889">
    <property type="entry name" value="S4"/>
    <property type="match status" value="1"/>
</dbReference>
<feature type="region of interest" description="Disordered" evidence="2">
    <location>
        <begin position="77"/>
        <end position="127"/>
    </location>
</feature>
<proteinExistence type="predicted"/>
<reference evidence="3 4" key="1">
    <citation type="journal article" date="2015" name="Genome Announc.">
        <title>Draft Genome Sequences of Marine Isolates of Thalassomonas viridans and Thalassomonas actiniarum.</title>
        <authorList>
            <person name="Olonade I."/>
            <person name="van Zyl L.J."/>
            <person name="Trindade M."/>
        </authorList>
    </citation>
    <scope>NUCLEOTIDE SEQUENCE [LARGE SCALE GENOMIC DNA]</scope>
    <source>
        <strain evidence="3 4">A5K-106</strain>
    </source>
</reference>
<evidence type="ECO:0000256" key="2">
    <source>
        <dbReference type="SAM" id="MobiDB-lite"/>
    </source>
</evidence>